<dbReference type="eggNOG" id="COG1061">
    <property type="taxonomic scope" value="Bacteria"/>
</dbReference>
<dbReference type="EMBL" id="JPEO01000017">
    <property type="protein sequence ID" value="KFZ36514.1"/>
    <property type="molecule type" value="Genomic_DNA"/>
</dbReference>
<accession>A0A094JEP2</accession>
<dbReference type="InterPro" id="IPR050742">
    <property type="entry name" value="Helicase_Restrict-Modif_Enz"/>
</dbReference>
<dbReference type="InterPro" id="IPR001650">
    <property type="entry name" value="Helicase_C-like"/>
</dbReference>
<dbReference type="InterPro" id="IPR006935">
    <property type="entry name" value="Helicase/UvrB_N"/>
</dbReference>
<dbReference type="STRING" id="1515746.HR45_16170"/>
<organism evidence="2 3">
    <name type="scientific">Shewanella mangrovi</name>
    <dbReference type="NCBI Taxonomy" id="1515746"/>
    <lineage>
        <taxon>Bacteria</taxon>
        <taxon>Pseudomonadati</taxon>
        <taxon>Pseudomonadota</taxon>
        <taxon>Gammaproteobacteria</taxon>
        <taxon>Alteromonadales</taxon>
        <taxon>Shewanellaceae</taxon>
        <taxon>Shewanella</taxon>
    </lineage>
</organism>
<keyword evidence="3" id="KW-1185">Reference proteome</keyword>
<dbReference type="PANTHER" id="PTHR47396:SF1">
    <property type="entry name" value="ATP-DEPENDENT HELICASE IRC3-RELATED"/>
    <property type="match status" value="1"/>
</dbReference>
<proteinExistence type="predicted"/>
<dbReference type="Proteomes" id="UP000029264">
    <property type="component" value="Unassembled WGS sequence"/>
</dbReference>
<dbReference type="Pfam" id="PF04851">
    <property type="entry name" value="ResIII"/>
    <property type="match status" value="1"/>
</dbReference>
<dbReference type="Gene3D" id="3.40.50.300">
    <property type="entry name" value="P-loop containing nucleotide triphosphate hydrolases"/>
    <property type="match status" value="2"/>
</dbReference>
<dbReference type="GO" id="GO:0003677">
    <property type="term" value="F:DNA binding"/>
    <property type="evidence" value="ECO:0007669"/>
    <property type="project" value="InterPro"/>
</dbReference>
<gene>
    <name evidence="2" type="ORF">HR45_16170</name>
</gene>
<name>A0A094JEP2_9GAMM</name>
<dbReference type="GO" id="GO:0016787">
    <property type="term" value="F:hydrolase activity"/>
    <property type="evidence" value="ECO:0007669"/>
    <property type="project" value="InterPro"/>
</dbReference>
<dbReference type="OrthoDB" id="5165890at2"/>
<evidence type="ECO:0000313" key="2">
    <source>
        <dbReference type="EMBL" id="KFZ36514.1"/>
    </source>
</evidence>
<feature type="domain" description="Helicase ATP-binding" evidence="1">
    <location>
        <begin position="2"/>
        <end position="200"/>
    </location>
</feature>
<sequence length="471" mass="52947">MQLRQWQLECVNRALKHFNAKHRHFLCLATPGAGKTIMAAEVAGQLLENDLIDFVLCFSPSINISQGIKSAFSKRLDCRFDGLIGAIGCSFTYQSMLSFNEDFWRLLKRNRVLVVFDEIHHCSGSSLEDANAWGEEIILNIQNQAEYSLALTGTPWRSDQAPIALSRYTDPNTQIQCDYIYGLREAVADGVCRNPKIVLIDNEKISVTDKENETKTFNSLDALFKGSSVSYQSVIKNDVAVRHTLKLATNKLNDIKLHNPNAAGLIVASSVEHATHILNILRKEFAQTAEIVTYKEQQPSLRIDAFRNGVTNWIVSVGMISEGTDIPRLQVCCHLSRVKTELYFRQILGRVLRKNKSRNQEAWLYTFAAPKLVEFANRIAEEIPEIPVVFREPIRTDVSEGRVKKPPLTSEDPHPTTVGELKFGRDYLNEPTPSHLIGLVSLEYSSPTASLSFELLGGFREKVVSTFSSPF</sequence>
<dbReference type="Pfam" id="PF00271">
    <property type="entry name" value="Helicase_C"/>
    <property type="match status" value="1"/>
</dbReference>
<comment type="caution">
    <text evidence="2">The sequence shown here is derived from an EMBL/GenBank/DDBJ whole genome shotgun (WGS) entry which is preliminary data.</text>
</comment>
<reference evidence="2 3" key="1">
    <citation type="submission" date="2014-06" db="EMBL/GenBank/DDBJ databases">
        <title>Shewanella sp. YQH10.</title>
        <authorList>
            <person name="Liu Y."/>
            <person name="Zeng R."/>
        </authorList>
    </citation>
    <scope>NUCLEOTIDE SEQUENCE [LARGE SCALE GENOMIC DNA]</scope>
    <source>
        <strain evidence="2 3">YQH10</strain>
    </source>
</reference>
<dbReference type="GO" id="GO:0005829">
    <property type="term" value="C:cytosol"/>
    <property type="evidence" value="ECO:0007669"/>
    <property type="project" value="TreeGrafter"/>
</dbReference>
<dbReference type="GO" id="GO:0005524">
    <property type="term" value="F:ATP binding"/>
    <property type="evidence" value="ECO:0007669"/>
    <property type="project" value="InterPro"/>
</dbReference>
<dbReference type="SUPFAM" id="SSF52540">
    <property type="entry name" value="P-loop containing nucleoside triphosphate hydrolases"/>
    <property type="match status" value="2"/>
</dbReference>
<dbReference type="SMART" id="SM00487">
    <property type="entry name" value="DEXDc"/>
    <property type="match status" value="1"/>
</dbReference>
<protein>
    <submittedName>
        <fullName evidence="2">Diguanylate cyclase</fullName>
    </submittedName>
</protein>
<dbReference type="InterPro" id="IPR027417">
    <property type="entry name" value="P-loop_NTPase"/>
</dbReference>
<dbReference type="RefSeq" id="WP_037444860.1">
    <property type="nucleotide sequence ID" value="NZ_JPEO01000017.1"/>
</dbReference>
<evidence type="ECO:0000259" key="1">
    <source>
        <dbReference type="SMART" id="SM00487"/>
    </source>
</evidence>
<dbReference type="AlphaFoldDB" id="A0A094JEP2"/>
<dbReference type="PANTHER" id="PTHR47396">
    <property type="entry name" value="TYPE I RESTRICTION ENZYME ECOKI R PROTEIN"/>
    <property type="match status" value="1"/>
</dbReference>
<evidence type="ECO:0000313" key="3">
    <source>
        <dbReference type="Proteomes" id="UP000029264"/>
    </source>
</evidence>
<dbReference type="InterPro" id="IPR014001">
    <property type="entry name" value="Helicase_ATP-bd"/>
</dbReference>